<reference evidence="1" key="1">
    <citation type="submission" date="2022-07" db="EMBL/GenBank/DDBJ databases">
        <title>Isolation, identification, and degradation of a PFOSA degrading strain from sewage treatment plant.</title>
        <authorList>
            <person name="Zhang L."/>
            <person name="Huo Y."/>
        </authorList>
    </citation>
    <scope>NUCLEOTIDE SEQUENCE</scope>
    <source>
        <strain evidence="1">C1</strain>
    </source>
</reference>
<protein>
    <submittedName>
        <fullName evidence="1">Uncharacterized protein</fullName>
    </submittedName>
</protein>
<dbReference type="RefSeq" id="WP_256549809.1">
    <property type="nucleotide sequence ID" value="NZ_CP101751.1"/>
</dbReference>
<name>A0ABY5IN08_9FLAO</name>
<evidence type="ECO:0000313" key="1">
    <source>
        <dbReference type="EMBL" id="UUC44139.1"/>
    </source>
</evidence>
<dbReference type="Proteomes" id="UP001059844">
    <property type="component" value="Chromosome"/>
</dbReference>
<accession>A0ABY5IN08</accession>
<gene>
    <name evidence="1" type="ORF">NOX80_10895</name>
</gene>
<evidence type="ECO:0000313" key="2">
    <source>
        <dbReference type="Proteomes" id="UP001059844"/>
    </source>
</evidence>
<keyword evidence="2" id="KW-1185">Reference proteome</keyword>
<dbReference type="EMBL" id="CP101751">
    <property type="protein sequence ID" value="UUC44139.1"/>
    <property type="molecule type" value="Genomic_DNA"/>
</dbReference>
<sequence>MRLFDKIFRRNTNPQNEDENLPSFWEDDYCQIEIVPRKNIEHIEKSIKQIDEFTEKTRTEYGFTDIFMREDLPFPTINEELRTDYFEKLLTEKGFEKATKIRYDGYTITECSKTTSNAFSLPCFTFFYDCKDDFVKNIWISTSLITSTEWFDKILEALYELGESCELVLINWNSSELIDLTDRNQIKEYLMSYWK</sequence>
<proteinExistence type="predicted"/>
<organism evidence="1 2">
    <name type="scientific">Flavobacterium cerinum</name>
    <dbReference type="NCBI Taxonomy" id="2502784"/>
    <lineage>
        <taxon>Bacteria</taxon>
        <taxon>Pseudomonadati</taxon>
        <taxon>Bacteroidota</taxon>
        <taxon>Flavobacteriia</taxon>
        <taxon>Flavobacteriales</taxon>
        <taxon>Flavobacteriaceae</taxon>
        <taxon>Flavobacterium</taxon>
    </lineage>
</organism>